<organism evidence="4 5">
    <name type="scientific">Artemisia annua</name>
    <name type="common">Sweet wormwood</name>
    <dbReference type="NCBI Taxonomy" id="35608"/>
    <lineage>
        <taxon>Eukaryota</taxon>
        <taxon>Viridiplantae</taxon>
        <taxon>Streptophyta</taxon>
        <taxon>Embryophyta</taxon>
        <taxon>Tracheophyta</taxon>
        <taxon>Spermatophyta</taxon>
        <taxon>Magnoliopsida</taxon>
        <taxon>eudicotyledons</taxon>
        <taxon>Gunneridae</taxon>
        <taxon>Pentapetalae</taxon>
        <taxon>asterids</taxon>
        <taxon>campanulids</taxon>
        <taxon>Asterales</taxon>
        <taxon>Asteraceae</taxon>
        <taxon>Asteroideae</taxon>
        <taxon>Anthemideae</taxon>
        <taxon>Artemisiinae</taxon>
        <taxon>Artemisia</taxon>
    </lineage>
</organism>
<dbReference type="SUPFAM" id="SSF158639">
    <property type="entry name" value="ENT-like"/>
    <property type="match status" value="1"/>
</dbReference>
<evidence type="ECO:0000313" key="5">
    <source>
        <dbReference type="Proteomes" id="UP000245207"/>
    </source>
</evidence>
<dbReference type="InterPro" id="IPR008395">
    <property type="entry name" value="Agenet-like_dom"/>
</dbReference>
<keyword evidence="2" id="KW-0539">Nucleus</keyword>
<dbReference type="Pfam" id="PF05641">
    <property type="entry name" value="Agenet"/>
    <property type="match status" value="1"/>
</dbReference>
<reference evidence="4 5" key="1">
    <citation type="journal article" date="2018" name="Mol. Plant">
        <title>The genome of Artemisia annua provides insight into the evolution of Asteraceae family and artemisinin biosynthesis.</title>
        <authorList>
            <person name="Shen Q."/>
            <person name="Zhang L."/>
            <person name="Liao Z."/>
            <person name="Wang S."/>
            <person name="Yan T."/>
            <person name="Shi P."/>
            <person name="Liu M."/>
            <person name="Fu X."/>
            <person name="Pan Q."/>
            <person name="Wang Y."/>
            <person name="Lv Z."/>
            <person name="Lu X."/>
            <person name="Zhang F."/>
            <person name="Jiang W."/>
            <person name="Ma Y."/>
            <person name="Chen M."/>
            <person name="Hao X."/>
            <person name="Li L."/>
            <person name="Tang Y."/>
            <person name="Lv G."/>
            <person name="Zhou Y."/>
            <person name="Sun X."/>
            <person name="Brodelius P.E."/>
            <person name="Rose J.K.C."/>
            <person name="Tang K."/>
        </authorList>
    </citation>
    <scope>NUCLEOTIDE SEQUENCE [LARGE SCALE GENOMIC DNA]</scope>
    <source>
        <strain evidence="5">cv. Huhao1</strain>
        <tissue evidence="4">Leaf</tissue>
    </source>
</reference>
<dbReference type="GO" id="GO:0005634">
    <property type="term" value="C:nucleus"/>
    <property type="evidence" value="ECO:0007669"/>
    <property type="project" value="UniProtKB-SubCell"/>
</dbReference>
<accession>A0A2U1QGG3</accession>
<proteinExistence type="predicted"/>
<dbReference type="Pfam" id="PF03735">
    <property type="entry name" value="ENT"/>
    <property type="match status" value="1"/>
</dbReference>
<dbReference type="AlphaFoldDB" id="A0A2U1QGG3"/>
<dbReference type="SMART" id="SM00743">
    <property type="entry name" value="Agenet"/>
    <property type="match status" value="2"/>
</dbReference>
<dbReference type="InterPro" id="IPR036142">
    <property type="entry name" value="ENT_dom-like_sf"/>
</dbReference>
<dbReference type="PANTHER" id="PTHR31917:SF68">
    <property type="entry name" value="PLANT TUDOR-LIKE RNA-BINDING PROTEIN-RELATED"/>
    <property type="match status" value="1"/>
</dbReference>
<feature type="domain" description="ENT" evidence="3">
    <location>
        <begin position="303"/>
        <end position="367"/>
    </location>
</feature>
<keyword evidence="5" id="KW-1185">Reference proteome</keyword>
<comment type="caution">
    <text evidence="4">The sequence shown here is derived from an EMBL/GenBank/DDBJ whole genome shotgun (WGS) entry which is preliminary data.</text>
</comment>
<dbReference type="Proteomes" id="UP000245207">
    <property type="component" value="Unassembled WGS sequence"/>
</dbReference>
<dbReference type="PROSITE" id="PS51138">
    <property type="entry name" value="ENT"/>
    <property type="match status" value="1"/>
</dbReference>
<sequence>MKYKKGSMVEVLTTDEVPYHSWRCAQIVSSNGHNYTVRYDVYPGFTNQGKVEHVSKKFIRPCPPSVEILECRPGDVVEVFHNLSWKMAIVSKAFGWDCFLVRLVGSFSEFEASKAEIRVRQSWQNDEWVVIGKDHTINAHAQYGKLSKCNIESGSQEKRRKVNRDSYLKSLQFGTTNDNLPESHIVSARTLKRGSPYYLSQDEVNEGTSLKFRISLRESKRLRVLVKSPKEVDAVPNSRELVSERGVYRKTNDDDSVVCSVGSCSVNSYSCYDSEDIESRDSDAESVCQTGYQEDLKLSKKEFAAEVHRLELQAYRCTLEALHASGPLTWEKETMVTNLRMSLHITNDEHLFELKNLIANASTIRIR</sequence>
<comment type="subcellular location">
    <subcellularLocation>
        <location evidence="1">Nucleus</location>
    </subcellularLocation>
</comment>
<protein>
    <submittedName>
        <fullName evidence="4">Agenet-like domain-containing protein</fullName>
    </submittedName>
</protein>
<dbReference type="InterPro" id="IPR014002">
    <property type="entry name" value="Agenet_dom_plant"/>
</dbReference>
<evidence type="ECO:0000259" key="3">
    <source>
        <dbReference type="PROSITE" id="PS51138"/>
    </source>
</evidence>
<evidence type="ECO:0000313" key="4">
    <source>
        <dbReference type="EMBL" id="PWA97101.1"/>
    </source>
</evidence>
<evidence type="ECO:0000256" key="2">
    <source>
        <dbReference type="ARBA" id="ARBA00023242"/>
    </source>
</evidence>
<dbReference type="OrthoDB" id="663550at2759"/>
<dbReference type="SMART" id="SM01191">
    <property type="entry name" value="ENT"/>
    <property type="match status" value="1"/>
</dbReference>
<dbReference type="STRING" id="35608.A0A2U1QGG3"/>
<dbReference type="InterPro" id="IPR005491">
    <property type="entry name" value="ENT_dom"/>
</dbReference>
<dbReference type="EMBL" id="PKPP01000144">
    <property type="protein sequence ID" value="PWA97101.1"/>
    <property type="molecule type" value="Genomic_DNA"/>
</dbReference>
<dbReference type="Gene3D" id="1.10.1240.40">
    <property type="entry name" value="ENT domain"/>
    <property type="match status" value="1"/>
</dbReference>
<evidence type="ECO:0000256" key="1">
    <source>
        <dbReference type="ARBA" id="ARBA00004123"/>
    </source>
</evidence>
<name>A0A2U1QGG3_ARTAN</name>
<dbReference type="PANTHER" id="PTHR31917">
    <property type="entry name" value="AGENET DOMAIN-CONTAINING PROTEIN-RELATED"/>
    <property type="match status" value="1"/>
</dbReference>
<gene>
    <name evidence="4" type="ORF">CTI12_AA032610</name>
</gene>